<dbReference type="EMBL" id="BPLR01017203">
    <property type="protein sequence ID" value="GIY89433.1"/>
    <property type="molecule type" value="Genomic_DNA"/>
</dbReference>
<dbReference type="AlphaFoldDB" id="A0AAV4X6K0"/>
<protein>
    <submittedName>
        <fullName evidence="1">Uncharacterized protein</fullName>
    </submittedName>
</protein>
<evidence type="ECO:0000313" key="2">
    <source>
        <dbReference type="Proteomes" id="UP001054945"/>
    </source>
</evidence>
<proteinExistence type="predicted"/>
<organism evidence="1 2">
    <name type="scientific">Caerostris extrusa</name>
    <name type="common">Bark spider</name>
    <name type="synonym">Caerostris bankana</name>
    <dbReference type="NCBI Taxonomy" id="172846"/>
    <lineage>
        <taxon>Eukaryota</taxon>
        <taxon>Metazoa</taxon>
        <taxon>Ecdysozoa</taxon>
        <taxon>Arthropoda</taxon>
        <taxon>Chelicerata</taxon>
        <taxon>Arachnida</taxon>
        <taxon>Araneae</taxon>
        <taxon>Araneomorphae</taxon>
        <taxon>Entelegynae</taxon>
        <taxon>Araneoidea</taxon>
        <taxon>Araneidae</taxon>
        <taxon>Caerostris</taxon>
    </lineage>
</organism>
<gene>
    <name evidence="1" type="ORF">CEXT_680951</name>
</gene>
<keyword evidence="2" id="KW-1185">Reference proteome</keyword>
<reference evidence="1 2" key="1">
    <citation type="submission" date="2021-06" db="EMBL/GenBank/DDBJ databases">
        <title>Caerostris extrusa draft genome.</title>
        <authorList>
            <person name="Kono N."/>
            <person name="Arakawa K."/>
        </authorList>
    </citation>
    <scope>NUCLEOTIDE SEQUENCE [LARGE SCALE GENOMIC DNA]</scope>
</reference>
<accession>A0AAV4X6K0</accession>
<evidence type="ECO:0000313" key="1">
    <source>
        <dbReference type="EMBL" id="GIY89433.1"/>
    </source>
</evidence>
<comment type="caution">
    <text evidence="1">The sequence shown here is derived from an EMBL/GenBank/DDBJ whole genome shotgun (WGS) entry which is preliminary data.</text>
</comment>
<sequence>MEEVLLSSCNLEQILATDRIRTLVKKNWMKDELQMATAKMNCSDQRTVLLVCRTVLIRELFLSSVELFS</sequence>
<dbReference type="Proteomes" id="UP001054945">
    <property type="component" value="Unassembled WGS sequence"/>
</dbReference>
<name>A0AAV4X6K0_CAEEX</name>